<feature type="domain" description="DUF58" evidence="2">
    <location>
        <begin position="200"/>
        <end position="273"/>
    </location>
</feature>
<dbReference type="Pfam" id="PF01882">
    <property type="entry name" value="DUF58"/>
    <property type="match status" value="1"/>
</dbReference>
<feature type="transmembrane region" description="Helical" evidence="1">
    <location>
        <begin position="25"/>
        <end position="46"/>
    </location>
</feature>
<proteinExistence type="predicted"/>
<dbReference type="eggNOG" id="COG1721">
    <property type="taxonomic scope" value="Bacteria"/>
</dbReference>
<dbReference type="OrthoDB" id="9778037at2"/>
<gene>
    <name evidence="3" type="ordered locus">Rumal_1695</name>
</gene>
<dbReference type="PANTHER" id="PTHR34351">
    <property type="entry name" value="SLR1927 PROTEIN-RELATED"/>
    <property type="match status" value="1"/>
</dbReference>
<sequence>MPFLYTVLFIASVFFYILYEHPFSFYLFAFFLVIPFVMLTMTICTAKKIKVGFLQRQSSASRTAKLPIKLKVRNDSMLPCPNLLIEINYTNKIDGKKNVVKINTPVYPHETQILTLSVSGIHCGTVDFNIKRCRISDMLKLFTMKVRSKATEFADKCCTITILPDYIPLENEIANYADMGLESDEYSKTQKGDDPSEIFDIRDYVEGDKLNRIHWKLSAKQDKTMVKDYSLPIANSIVLMIDLSKTDNKTDELAVFDSVVEAAASVSRYLLENDVPHRAVFYDAERQRSIEQNINDEESHSIMVGMLLQAKLYETKDAVLTDYIGTTESMKCGHIIYISTGYSPNATELMSDADLAYKYTYLLMTDNSNTQTAFYDEFAELIPVYPGQLEGSIRELCL</sequence>
<organism evidence="3 4">
    <name type="scientific">Ruminococcus albus (strain ATCC 27210 / DSM 20455 / JCM 14654 / NCDO 2250 / 7)</name>
    <dbReference type="NCBI Taxonomy" id="697329"/>
    <lineage>
        <taxon>Bacteria</taxon>
        <taxon>Bacillati</taxon>
        <taxon>Bacillota</taxon>
        <taxon>Clostridia</taxon>
        <taxon>Eubacteriales</taxon>
        <taxon>Oscillospiraceae</taxon>
        <taxon>Ruminococcus</taxon>
    </lineage>
</organism>
<evidence type="ECO:0000256" key="1">
    <source>
        <dbReference type="SAM" id="Phobius"/>
    </source>
</evidence>
<dbReference type="PANTHER" id="PTHR34351:SF2">
    <property type="entry name" value="DUF58 DOMAIN-CONTAINING PROTEIN"/>
    <property type="match status" value="1"/>
</dbReference>
<protein>
    <recommendedName>
        <fullName evidence="2">DUF58 domain-containing protein</fullName>
    </recommendedName>
</protein>
<dbReference type="STRING" id="697329.Rumal_1695"/>
<name>E6UID4_RUMA7</name>
<dbReference type="EMBL" id="CP002403">
    <property type="protein sequence ID" value="ADU22195.1"/>
    <property type="molecule type" value="Genomic_DNA"/>
</dbReference>
<dbReference type="InterPro" id="IPR002881">
    <property type="entry name" value="DUF58"/>
</dbReference>
<keyword evidence="1" id="KW-0472">Membrane</keyword>
<evidence type="ECO:0000259" key="2">
    <source>
        <dbReference type="Pfam" id="PF01882"/>
    </source>
</evidence>
<keyword evidence="1" id="KW-0812">Transmembrane</keyword>
<evidence type="ECO:0000313" key="3">
    <source>
        <dbReference type="EMBL" id="ADU22195.1"/>
    </source>
</evidence>
<dbReference type="KEGG" id="ral:Rumal_1695"/>
<accession>E6UID4</accession>
<reference evidence="3 4" key="1">
    <citation type="journal article" date="2011" name="J. Bacteriol.">
        <title>Complete genome of the cellulolytic ruminal bacterium Ruminococcus albus 7.</title>
        <authorList>
            <person name="Suen G."/>
            <person name="Stevenson D.M."/>
            <person name="Bruce D.C."/>
            <person name="Chertkov O."/>
            <person name="Copeland A."/>
            <person name="Cheng J.F."/>
            <person name="Detter C."/>
            <person name="Detter J.C."/>
            <person name="Goodwin L.A."/>
            <person name="Han C.S."/>
            <person name="Hauser L.J."/>
            <person name="Ivanova N.N."/>
            <person name="Kyrpides N.C."/>
            <person name="Land M.L."/>
            <person name="Lapidus A."/>
            <person name="Lucas S."/>
            <person name="Ovchinnikova G."/>
            <person name="Pitluck S."/>
            <person name="Tapia R."/>
            <person name="Woyke T."/>
            <person name="Boyum J."/>
            <person name="Mead D."/>
            <person name="Weimer P.J."/>
        </authorList>
    </citation>
    <scope>NUCLEOTIDE SEQUENCE [LARGE SCALE GENOMIC DNA]</scope>
    <source>
        <strain evidence="4">ATCC 27210 / DSM 20455 / JCM 14654 / NCDO 2250 / 7</strain>
    </source>
</reference>
<keyword evidence="1" id="KW-1133">Transmembrane helix</keyword>
<dbReference type="HOGENOM" id="CLU_026152_1_0_9"/>
<dbReference type="Proteomes" id="UP000006919">
    <property type="component" value="Chromosome"/>
</dbReference>
<dbReference type="RefSeq" id="WP_013498360.1">
    <property type="nucleotide sequence ID" value="NC_014833.1"/>
</dbReference>
<evidence type="ECO:0000313" key="4">
    <source>
        <dbReference type="Proteomes" id="UP000006919"/>
    </source>
</evidence>
<dbReference type="AlphaFoldDB" id="E6UID4"/>